<reference evidence="4 5" key="1">
    <citation type="submission" date="2024-04" db="EMBL/GenBank/DDBJ databases">
        <title>Flavobacterium sp. DGU99 16S ribosomal RNA gene Genome sequencing and assembly.</title>
        <authorList>
            <person name="Park S."/>
        </authorList>
    </citation>
    <scope>NUCLEOTIDE SEQUENCE [LARGE SCALE GENOMIC DNA]</scope>
    <source>
        <strain evidence="4 5">DGU99</strain>
    </source>
</reference>
<comment type="caution">
    <text evidence="4">The sequence shown here is derived from an EMBL/GenBank/DDBJ whole genome shotgun (WGS) entry which is preliminary data.</text>
</comment>
<dbReference type="SUPFAM" id="SSF52172">
    <property type="entry name" value="CheY-like"/>
    <property type="match status" value="1"/>
</dbReference>
<dbReference type="PANTHER" id="PTHR44591:SF3">
    <property type="entry name" value="RESPONSE REGULATORY DOMAIN-CONTAINING PROTEIN"/>
    <property type="match status" value="1"/>
</dbReference>
<keyword evidence="5" id="KW-1185">Reference proteome</keyword>
<keyword evidence="1 2" id="KW-0597">Phosphoprotein</keyword>
<dbReference type="Proteomes" id="UP001398556">
    <property type="component" value="Unassembled WGS sequence"/>
</dbReference>
<dbReference type="PROSITE" id="PS50110">
    <property type="entry name" value="RESPONSE_REGULATORY"/>
    <property type="match status" value="1"/>
</dbReference>
<gene>
    <name evidence="4" type="ORF">AAEO59_07535</name>
</gene>
<dbReference type="EMBL" id="JBBYHU010000011">
    <property type="protein sequence ID" value="MEL1240895.1"/>
    <property type="molecule type" value="Genomic_DNA"/>
</dbReference>
<organism evidence="4 5">
    <name type="scientific">Flavobacterium flavipallidum</name>
    <dbReference type="NCBI Taxonomy" id="3139140"/>
    <lineage>
        <taxon>Bacteria</taxon>
        <taxon>Pseudomonadati</taxon>
        <taxon>Bacteroidota</taxon>
        <taxon>Flavobacteriia</taxon>
        <taxon>Flavobacteriales</taxon>
        <taxon>Flavobacteriaceae</taxon>
        <taxon>Flavobacterium</taxon>
    </lineage>
</organism>
<evidence type="ECO:0000313" key="4">
    <source>
        <dbReference type="EMBL" id="MEL1240895.1"/>
    </source>
</evidence>
<sequence length="103" mass="11830">MKILIVDDQELVRLLLEKCLKDIGYEVTTANNVFDALAHYDTLRTHLVITDINMPMLMDVNSTELPFTTNDIEAGLEIVKSIRNIIKRDHINESRVNTDVDLF</sequence>
<evidence type="ECO:0000313" key="5">
    <source>
        <dbReference type="Proteomes" id="UP001398556"/>
    </source>
</evidence>
<dbReference type="InterPro" id="IPR011006">
    <property type="entry name" value="CheY-like_superfamily"/>
</dbReference>
<dbReference type="RefSeq" id="WP_341700122.1">
    <property type="nucleotide sequence ID" value="NZ_JBBYHU010000011.1"/>
</dbReference>
<dbReference type="InterPro" id="IPR001789">
    <property type="entry name" value="Sig_transdc_resp-reg_receiver"/>
</dbReference>
<evidence type="ECO:0000256" key="1">
    <source>
        <dbReference type="ARBA" id="ARBA00022553"/>
    </source>
</evidence>
<protein>
    <submittedName>
        <fullName evidence="4">Response regulator</fullName>
    </submittedName>
</protein>
<proteinExistence type="predicted"/>
<dbReference type="Pfam" id="PF00072">
    <property type="entry name" value="Response_reg"/>
    <property type="match status" value="1"/>
</dbReference>
<feature type="modified residue" description="4-aspartylphosphate" evidence="2">
    <location>
        <position position="51"/>
    </location>
</feature>
<dbReference type="InterPro" id="IPR050595">
    <property type="entry name" value="Bact_response_regulator"/>
</dbReference>
<name>A0ABU9HLP5_9FLAO</name>
<accession>A0ABU9HLP5</accession>
<dbReference type="PANTHER" id="PTHR44591">
    <property type="entry name" value="STRESS RESPONSE REGULATOR PROTEIN 1"/>
    <property type="match status" value="1"/>
</dbReference>
<feature type="domain" description="Response regulatory" evidence="3">
    <location>
        <begin position="2"/>
        <end position="103"/>
    </location>
</feature>
<evidence type="ECO:0000259" key="3">
    <source>
        <dbReference type="PROSITE" id="PS50110"/>
    </source>
</evidence>
<dbReference type="Gene3D" id="3.40.50.2300">
    <property type="match status" value="1"/>
</dbReference>
<evidence type="ECO:0000256" key="2">
    <source>
        <dbReference type="PROSITE-ProRule" id="PRU00169"/>
    </source>
</evidence>